<dbReference type="Pfam" id="PF14016">
    <property type="entry name" value="DUF4232"/>
    <property type="match status" value="1"/>
</dbReference>
<feature type="region of interest" description="Disordered" evidence="1">
    <location>
        <begin position="37"/>
        <end position="103"/>
    </location>
</feature>
<evidence type="ECO:0000313" key="3">
    <source>
        <dbReference type="EMBL" id="OAN36079.1"/>
    </source>
</evidence>
<proteinExistence type="predicted"/>
<feature type="compositionally biased region" description="Low complexity" evidence="1">
    <location>
        <begin position="42"/>
        <end position="69"/>
    </location>
</feature>
<evidence type="ECO:0000313" key="4">
    <source>
        <dbReference type="Proteomes" id="UP000078396"/>
    </source>
</evidence>
<dbReference type="OrthoDB" id="3400969at2"/>
<feature type="compositionally biased region" description="Low complexity" evidence="1">
    <location>
        <begin position="76"/>
        <end position="98"/>
    </location>
</feature>
<sequence>MPSGTNLEGPPMLGRSTAGLVTISVPVLAALLLTGCSDDSDSPAPATVTVTPSSSAAPSAPSAAQSAPQSAPPAQNPATQAPAPAQTSTAAPAPTAAAEPGVLPPCSDAALTVTAGPVQEADTVRRVDISFTNTSSAACGLVSYPTADLLGAPGSVLVSVAKRPANAAPRLTLQPGDVAGADVQSSTIDGTTGEKCGRTGTLAVTPPGGTQQRVLEVFLPICDATISAVG</sequence>
<evidence type="ECO:0000259" key="2">
    <source>
        <dbReference type="Pfam" id="PF14016"/>
    </source>
</evidence>
<dbReference type="AlphaFoldDB" id="A0A178LQR8"/>
<organism evidence="3 4">
    <name type="scientific">Mycolicibacterium iranicum</name>
    <name type="common">Mycobacterium iranicum</name>
    <dbReference type="NCBI Taxonomy" id="912594"/>
    <lineage>
        <taxon>Bacteria</taxon>
        <taxon>Bacillati</taxon>
        <taxon>Actinomycetota</taxon>
        <taxon>Actinomycetes</taxon>
        <taxon>Mycobacteriales</taxon>
        <taxon>Mycobacteriaceae</taxon>
        <taxon>Mycolicibacterium</taxon>
    </lineage>
</organism>
<gene>
    <name evidence="3" type="ORF">A4X20_25575</name>
</gene>
<evidence type="ECO:0000256" key="1">
    <source>
        <dbReference type="SAM" id="MobiDB-lite"/>
    </source>
</evidence>
<feature type="domain" description="DUF4232" evidence="2">
    <location>
        <begin position="106"/>
        <end position="215"/>
    </location>
</feature>
<accession>A0A178LQR8</accession>
<comment type="caution">
    <text evidence="3">The sequence shown here is derived from an EMBL/GenBank/DDBJ whole genome shotgun (WGS) entry which is preliminary data.</text>
</comment>
<dbReference type="InterPro" id="IPR025326">
    <property type="entry name" value="DUF4232"/>
</dbReference>
<dbReference type="Proteomes" id="UP000078396">
    <property type="component" value="Unassembled WGS sequence"/>
</dbReference>
<protein>
    <recommendedName>
        <fullName evidence="2">DUF4232 domain-containing protein</fullName>
    </recommendedName>
</protein>
<dbReference type="EMBL" id="LWCS01000037">
    <property type="protein sequence ID" value="OAN36079.1"/>
    <property type="molecule type" value="Genomic_DNA"/>
</dbReference>
<name>A0A178LQR8_MYCIR</name>
<reference evidence="3 4" key="1">
    <citation type="submission" date="2016-04" db="EMBL/GenBank/DDBJ databases">
        <title>Draft Genome Sequences of Staphylococcus capitis Strain H36, S. capitis Strain H65, S. cohnii Strain H62, S. hominis Strain H69, Mycobacterium iranicum Strain H39, Plantibacter sp. Strain H53, Pseudomonas oryzihabitans Strain H72, and Microbacterium sp. Strain H83, isolated from residential settings.</title>
        <authorList>
            <person name="Lymperopoulou D."/>
            <person name="Adams R.I."/>
            <person name="Lindow S."/>
            <person name="Coil D.A."/>
            <person name="Jospin G."/>
            <person name="Eisen J.A."/>
        </authorList>
    </citation>
    <scope>NUCLEOTIDE SEQUENCE [LARGE SCALE GENOMIC DNA]</scope>
    <source>
        <strain evidence="3 4">H39</strain>
    </source>
</reference>